<feature type="region of interest" description="Disordered" evidence="6">
    <location>
        <begin position="69"/>
        <end position="121"/>
    </location>
</feature>
<evidence type="ECO:0000256" key="4">
    <source>
        <dbReference type="ARBA" id="ARBA00022989"/>
    </source>
</evidence>
<dbReference type="PANTHER" id="PTHR22950">
    <property type="entry name" value="AMINO ACID TRANSPORTER"/>
    <property type="match status" value="1"/>
</dbReference>
<dbReference type="GO" id="GO:0015179">
    <property type="term" value="F:L-amino acid transmembrane transporter activity"/>
    <property type="evidence" value="ECO:0007669"/>
    <property type="project" value="TreeGrafter"/>
</dbReference>
<keyword evidence="10" id="KW-1185">Reference proteome</keyword>
<proteinExistence type="inferred from homology"/>
<feature type="transmembrane region" description="Helical" evidence="7">
    <location>
        <begin position="368"/>
        <end position="391"/>
    </location>
</feature>
<comment type="similarity">
    <text evidence="2">Belongs to the amino acid/polyamine transporter 2 family.</text>
</comment>
<feature type="compositionally biased region" description="Polar residues" evidence="6">
    <location>
        <begin position="19"/>
        <end position="41"/>
    </location>
</feature>
<sequence length="556" mass="60492">MSPADHNDARGRSELSPPQARSTHGSRPNSRPTSRQNSPTRAGSRPPGSRPVSWLVKTNSEYANMFENYGGTRSQDVSDAEDDHSHAERGAARKPKSRAPSIIKPSNEKLATPGSNRPSMHHTYIKEDYATDDSSNSSVDEVEVPPVRGTVTPLKASFLLGKAFVGTGVLFLPKAFKNGGILFSSLCLVFVAIVCCISFLMLVKVRLVVRESFQDIGKTLFGPYMRLAVLVSVALSQIGFCCAYLIFVAENIDAVVQTFTKCTFHGIQEKVYIFVPLVILIPLVLIRRMSILSLPSMLANLFIVFGIVYLWYFSIDVLADNGIGPNIELFNSDDFALFIGTAVFSFEGIGLVIPITESMAEPEKFPKVLAWTIAVVAFIFASVGALCYAAFGSNVQTIVVLNLPVTSGWTITVEILYSLAIILSVPLMLSPASKIIENGIFGTKSGGVDTKVKMQKNVLRILLICACAVISYVVGGPNLDKFVSFVGSVACMPLCFIFPAMFHYKACAKTTKEKALDIILGVVGIFAMLLTLYITVRSWVVQSSPDANLDRCSVFE</sequence>
<evidence type="ECO:0000256" key="5">
    <source>
        <dbReference type="ARBA" id="ARBA00023136"/>
    </source>
</evidence>
<evidence type="ECO:0000256" key="7">
    <source>
        <dbReference type="SAM" id="Phobius"/>
    </source>
</evidence>
<dbReference type="PANTHER" id="PTHR22950:SF666">
    <property type="entry name" value="VACUOLAR AMINO ACID TRANSPORTER 4"/>
    <property type="match status" value="1"/>
</dbReference>
<feature type="transmembrane region" description="Helical" evidence="7">
    <location>
        <begin position="224"/>
        <end position="247"/>
    </location>
</feature>
<feature type="compositionally biased region" description="Basic and acidic residues" evidence="6">
    <location>
        <begin position="1"/>
        <end position="13"/>
    </location>
</feature>
<dbReference type="Proteomes" id="UP000696485">
    <property type="component" value="Unassembled WGS sequence"/>
</dbReference>
<feature type="transmembrane region" description="Helical" evidence="7">
    <location>
        <begin position="335"/>
        <end position="356"/>
    </location>
</feature>
<protein>
    <submittedName>
        <fullName evidence="9">Neutral amino acid transporter</fullName>
    </submittedName>
</protein>
<dbReference type="InterPro" id="IPR013057">
    <property type="entry name" value="AA_transpt_TM"/>
</dbReference>
<dbReference type="GO" id="GO:0005774">
    <property type="term" value="C:vacuolar membrane"/>
    <property type="evidence" value="ECO:0007669"/>
    <property type="project" value="TreeGrafter"/>
</dbReference>
<feature type="transmembrane region" description="Helical" evidence="7">
    <location>
        <begin position="182"/>
        <end position="203"/>
    </location>
</feature>
<feature type="transmembrane region" description="Helical" evidence="7">
    <location>
        <begin position="411"/>
        <end position="429"/>
    </location>
</feature>
<keyword evidence="3 7" id="KW-0812">Transmembrane</keyword>
<gene>
    <name evidence="9" type="primary">AVT3_5</name>
    <name evidence="9" type="ORF">BG006_011493</name>
</gene>
<feature type="transmembrane region" description="Helical" evidence="7">
    <location>
        <begin position="516"/>
        <end position="536"/>
    </location>
</feature>
<evidence type="ECO:0000256" key="2">
    <source>
        <dbReference type="ARBA" id="ARBA00008066"/>
    </source>
</evidence>
<evidence type="ECO:0000313" key="10">
    <source>
        <dbReference type="Proteomes" id="UP000696485"/>
    </source>
</evidence>
<dbReference type="Gene3D" id="1.20.1740.10">
    <property type="entry name" value="Amino acid/polyamine transporter I"/>
    <property type="match status" value="1"/>
</dbReference>
<evidence type="ECO:0000313" key="9">
    <source>
        <dbReference type="EMBL" id="KAF9325001.1"/>
    </source>
</evidence>
<comment type="caution">
    <text evidence="9">The sequence shown here is derived from an EMBL/GenBank/DDBJ whole genome shotgun (WGS) entry which is preliminary data.</text>
</comment>
<evidence type="ECO:0000256" key="1">
    <source>
        <dbReference type="ARBA" id="ARBA00004141"/>
    </source>
</evidence>
<feature type="transmembrane region" description="Helical" evidence="7">
    <location>
        <begin position="267"/>
        <end position="286"/>
    </location>
</feature>
<evidence type="ECO:0000256" key="6">
    <source>
        <dbReference type="SAM" id="MobiDB-lite"/>
    </source>
</evidence>
<feature type="transmembrane region" description="Helical" evidence="7">
    <location>
        <begin position="298"/>
        <end position="315"/>
    </location>
</feature>
<keyword evidence="4 7" id="KW-1133">Transmembrane helix</keyword>
<feature type="transmembrane region" description="Helical" evidence="7">
    <location>
        <begin position="458"/>
        <end position="476"/>
    </location>
</feature>
<accession>A0A9P5VHJ0</accession>
<feature type="transmembrane region" description="Helical" evidence="7">
    <location>
        <begin position="482"/>
        <end position="504"/>
    </location>
</feature>
<dbReference type="AlphaFoldDB" id="A0A9P5VHJ0"/>
<comment type="subcellular location">
    <subcellularLocation>
        <location evidence="1">Membrane</location>
        <topology evidence="1">Multi-pass membrane protein</topology>
    </subcellularLocation>
</comment>
<dbReference type="EMBL" id="JAAAUY010000993">
    <property type="protein sequence ID" value="KAF9325001.1"/>
    <property type="molecule type" value="Genomic_DNA"/>
</dbReference>
<organism evidence="9 10">
    <name type="scientific">Podila minutissima</name>
    <dbReference type="NCBI Taxonomy" id="64525"/>
    <lineage>
        <taxon>Eukaryota</taxon>
        <taxon>Fungi</taxon>
        <taxon>Fungi incertae sedis</taxon>
        <taxon>Mucoromycota</taxon>
        <taxon>Mortierellomycotina</taxon>
        <taxon>Mortierellomycetes</taxon>
        <taxon>Mortierellales</taxon>
        <taxon>Mortierellaceae</taxon>
        <taxon>Podila</taxon>
    </lineage>
</organism>
<evidence type="ECO:0000259" key="8">
    <source>
        <dbReference type="Pfam" id="PF01490"/>
    </source>
</evidence>
<feature type="domain" description="Amino acid transporter transmembrane" evidence="8">
    <location>
        <begin position="150"/>
        <end position="536"/>
    </location>
</feature>
<dbReference type="Pfam" id="PF01490">
    <property type="entry name" value="Aa_trans"/>
    <property type="match status" value="1"/>
</dbReference>
<name>A0A9P5VHJ0_9FUNG</name>
<feature type="region of interest" description="Disordered" evidence="6">
    <location>
        <begin position="1"/>
        <end position="56"/>
    </location>
</feature>
<reference evidence="9" key="1">
    <citation type="journal article" date="2020" name="Fungal Divers.">
        <title>Resolving the Mortierellaceae phylogeny through synthesis of multi-gene phylogenetics and phylogenomics.</title>
        <authorList>
            <person name="Vandepol N."/>
            <person name="Liber J."/>
            <person name="Desiro A."/>
            <person name="Na H."/>
            <person name="Kennedy M."/>
            <person name="Barry K."/>
            <person name="Grigoriev I.V."/>
            <person name="Miller A.N."/>
            <person name="O'Donnell K."/>
            <person name="Stajich J.E."/>
            <person name="Bonito G."/>
        </authorList>
    </citation>
    <scope>NUCLEOTIDE SEQUENCE</scope>
    <source>
        <strain evidence="9">NVP1</strain>
    </source>
</reference>
<keyword evidence="5 7" id="KW-0472">Membrane</keyword>
<evidence type="ECO:0000256" key="3">
    <source>
        <dbReference type="ARBA" id="ARBA00022692"/>
    </source>
</evidence>